<dbReference type="InterPro" id="IPR036365">
    <property type="entry name" value="PGBD-like_sf"/>
</dbReference>
<protein>
    <submittedName>
        <fullName evidence="2">Peptidoglycan-binding protein</fullName>
    </submittedName>
</protein>
<dbReference type="SUPFAM" id="SSF47090">
    <property type="entry name" value="PGBD-like"/>
    <property type="match status" value="2"/>
</dbReference>
<name>A0AA97AHD7_9CYAN</name>
<reference evidence="2" key="1">
    <citation type="submission" date="2020-05" db="EMBL/GenBank/DDBJ databases">
        <authorList>
            <person name="Zhu T."/>
            <person name="Keshari N."/>
            <person name="Lu X."/>
        </authorList>
    </citation>
    <scope>NUCLEOTIDE SEQUENCE</scope>
    <source>
        <strain evidence="2">NK1-12</strain>
    </source>
</reference>
<feature type="domain" description="Peptidoglycan binding-like" evidence="1">
    <location>
        <begin position="28"/>
        <end position="82"/>
    </location>
</feature>
<organism evidence="2">
    <name type="scientific">Leptolyngbya sp. NK1-12</name>
    <dbReference type="NCBI Taxonomy" id="2547451"/>
    <lineage>
        <taxon>Bacteria</taxon>
        <taxon>Bacillati</taxon>
        <taxon>Cyanobacteriota</taxon>
        <taxon>Cyanophyceae</taxon>
        <taxon>Leptolyngbyales</taxon>
        <taxon>Leptolyngbyaceae</taxon>
        <taxon>Leptolyngbya group</taxon>
        <taxon>Leptolyngbya</taxon>
    </lineage>
</organism>
<dbReference type="InterPro" id="IPR036366">
    <property type="entry name" value="PGBDSf"/>
</dbReference>
<sequence length="176" mass="19756">MDSHLSDLPHQSSSVPSAPPVLYPWDVGPHVARMQELLNAHGFSLRVDGDFGWRTEVAVKTFQRRHRLRIDGVVGPETWSTLMATVKPGARTLRQGYAGADVYELQGLLQVNGYRVQRNGMYDAETKAAVLAFQRQHHLRDDGIVDSVTWALLCDKKVPVRPKSNSLFSRVAKPKR</sequence>
<dbReference type="RefSeq" id="WP_316431495.1">
    <property type="nucleotide sequence ID" value="NZ_CP053586.1"/>
</dbReference>
<evidence type="ECO:0000259" key="1">
    <source>
        <dbReference type="Pfam" id="PF01471"/>
    </source>
</evidence>
<accession>A0AA97AHD7</accession>
<dbReference type="EMBL" id="CP053586">
    <property type="protein sequence ID" value="WNZ25350.1"/>
    <property type="molecule type" value="Genomic_DNA"/>
</dbReference>
<dbReference type="Gene3D" id="1.10.101.10">
    <property type="entry name" value="PGBD-like superfamily/PGBD"/>
    <property type="match status" value="2"/>
</dbReference>
<dbReference type="InterPro" id="IPR002477">
    <property type="entry name" value="Peptidoglycan-bd-like"/>
</dbReference>
<evidence type="ECO:0000313" key="2">
    <source>
        <dbReference type="EMBL" id="WNZ25350.1"/>
    </source>
</evidence>
<dbReference type="Pfam" id="PF01471">
    <property type="entry name" value="PG_binding_1"/>
    <property type="match status" value="2"/>
</dbReference>
<feature type="domain" description="Peptidoglycan binding-like" evidence="1">
    <location>
        <begin position="99"/>
        <end position="153"/>
    </location>
</feature>
<proteinExistence type="predicted"/>
<gene>
    <name evidence="2" type="ORF">HJG54_22520</name>
</gene>
<dbReference type="AlphaFoldDB" id="A0AA97AHD7"/>